<keyword evidence="1" id="KW-0732">Signal</keyword>
<dbReference type="InterPro" id="IPR045690">
    <property type="entry name" value="DUF6055"/>
</dbReference>
<evidence type="ECO:0000256" key="1">
    <source>
        <dbReference type="SAM" id="SignalP"/>
    </source>
</evidence>
<dbReference type="Pfam" id="PF19527">
    <property type="entry name" value="DUF6055"/>
    <property type="match status" value="1"/>
</dbReference>
<evidence type="ECO:0000313" key="2">
    <source>
        <dbReference type="EMBL" id="GAA2124302.1"/>
    </source>
</evidence>
<dbReference type="NCBIfam" id="NF045524">
    <property type="entry name" value="MXAN_6640_HExxH"/>
    <property type="match status" value="1"/>
</dbReference>
<organism evidence="2 3">
    <name type="scientific">Nocardioides bigeumensis</name>
    <dbReference type="NCBI Taxonomy" id="433657"/>
    <lineage>
        <taxon>Bacteria</taxon>
        <taxon>Bacillati</taxon>
        <taxon>Actinomycetota</taxon>
        <taxon>Actinomycetes</taxon>
        <taxon>Propionibacteriales</taxon>
        <taxon>Nocardioidaceae</taxon>
        <taxon>Nocardioides</taxon>
    </lineage>
</organism>
<dbReference type="Proteomes" id="UP001500575">
    <property type="component" value="Unassembled WGS sequence"/>
</dbReference>
<feature type="signal peptide" evidence="1">
    <location>
        <begin position="1"/>
        <end position="35"/>
    </location>
</feature>
<reference evidence="2 3" key="1">
    <citation type="journal article" date="2019" name="Int. J. Syst. Evol. Microbiol.">
        <title>The Global Catalogue of Microorganisms (GCM) 10K type strain sequencing project: providing services to taxonomists for standard genome sequencing and annotation.</title>
        <authorList>
            <consortium name="The Broad Institute Genomics Platform"/>
            <consortium name="The Broad Institute Genome Sequencing Center for Infectious Disease"/>
            <person name="Wu L."/>
            <person name="Ma J."/>
        </authorList>
    </citation>
    <scope>NUCLEOTIDE SEQUENCE [LARGE SCALE GENOMIC DNA]</scope>
    <source>
        <strain evidence="2 3">JCM 16021</strain>
    </source>
</reference>
<protein>
    <submittedName>
        <fullName evidence="2">Uncharacterized protein</fullName>
    </submittedName>
</protein>
<dbReference type="EMBL" id="BAAAQQ010000011">
    <property type="protein sequence ID" value="GAA2124302.1"/>
    <property type="molecule type" value="Genomic_DNA"/>
</dbReference>
<sequence>MAPPRPYPLQVTRRARATAALVVMCVAGLMSAVPASGVPDRPAPGPGTTPAVLADARLALRGGDATLALTKLRLAYPTLSNAAREQADRLLARPTDGAADPNQFGWSVPEAPPVCSATFCVHYVPTGEDAPPPADADADGVPDQVTTTLATMESVLDHHTRVLGYRPPVPDGTLGGGPQFDVYLSQLGARGLYGFCAAENRAPGQRFVYSGYCVLDNDFVEFPLGPLPSLQVTAAHEFFHAIQFAYDAGEDGWFMESTATWVEERYGDDIDDNRQYLRHGQLGKPKVPLDLYDIGGEGQYGNWLFFERLSQRYGVDAVRRIWEQADATRGAPDRFSTAAVARVLGREGTSLSEFYADFAAGNQAPAAFYEEGASYRRSPVIRTVKLRKGSADLRERRRLDHLTSAAYRFETSSSLHGKWRLRIKVTGPPAAAGTAADVLLARKDGTASLVRLRIRANGTGARSVVVDSRLDSATLVLANASTRFKPCWRQTGYSCQGTPRDDGATFEFTASLRR</sequence>
<comment type="caution">
    <text evidence="2">The sequence shown here is derived from an EMBL/GenBank/DDBJ whole genome shotgun (WGS) entry which is preliminary data.</text>
</comment>
<accession>A0ABN2YBM0</accession>
<feature type="chain" id="PRO_5046765380" evidence="1">
    <location>
        <begin position="36"/>
        <end position="514"/>
    </location>
</feature>
<keyword evidence="3" id="KW-1185">Reference proteome</keyword>
<gene>
    <name evidence="2" type="ORF">GCM10009843_20890</name>
</gene>
<proteinExistence type="predicted"/>
<name>A0ABN2YBM0_9ACTN</name>
<evidence type="ECO:0000313" key="3">
    <source>
        <dbReference type="Proteomes" id="UP001500575"/>
    </source>
</evidence>